<sequence>MTQFVERAHQSAEQIATRNAAQRIRTAEGLAQESQEQHDERLRQTITRTRVARERTIATARVQERQRQQTSRSLIRASFVRLPFEYAPDINYSAHLKIVIGAMYKVNMLADSTLQLLMGFAVIMVGDPVDKRAIKITGRDNIVSTISDLPPLNDAVAISLNFGKDRMNKHLNIKQCNPNTGAKGDKKLIHELLAHRLRLDKIRITISSISSLIPSIKLLICMLRLKANDLWIHSIQPG</sequence>
<protein>
    <submittedName>
        <fullName evidence="1">Uncharacterized protein</fullName>
    </submittedName>
</protein>
<evidence type="ECO:0000313" key="2">
    <source>
        <dbReference type="Proteomes" id="UP000807504"/>
    </source>
</evidence>
<reference evidence="1" key="2">
    <citation type="submission" date="2020-06" db="EMBL/GenBank/DDBJ databases">
        <authorList>
            <person name="Sheffer M."/>
        </authorList>
    </citation>
    <scope>NUCLEOTIDE SEQUENCE</scope>
</reference>
<dbReference type="AlphaFoldDB" id="A0A8T0FQI3"/>
<proteinExistence type="predicted"/>
<reference evidence="1" key="1">
    <citation type="journal article" date="2020" name="bioRxiv">
        <title>Chromosome-level reference genome of the European wasp spider Argiope bruennichi: a resource for studies on range expansion and evolutionary adaptation.</title>
        <authorList>
            <person name="Sheffer M.M."/>
            <person name="Hoppe A."/>
            <person name="Krehenwinkel H."/>
            <person name="Uhl G."/>
            <person name="Kuss A.W."/>
            <person name="Jensen L."/>
            <person name="Jensen C."/>
            <person name="Gillespie R.G."/>
            <person name="Hoff K.J."/>
            <person name="Prost S."/>
        </authorList>
    </citation>
    <scope>NUCLEOTIDE SEQUENCE</scope>
</reference>
<evidence type="ECO:0000313" key="1">
    <source>
        <dbReference type="EMBL" id="KAF8792605.1"/>
    </source>
</evidence>
<comment type="caution">
    <text evidence="1">The sequence shown here is derived from an EMBL/GenBank/DDBJ whole genome shotgun (WGS) entry which is preliminary data.</text>
</comment>
<gene>
    <name evidence="1" type="ORF">HNY73_004179</name>
</gene>
<name>A0A8T0FQI3_ARGBR</name>
<keyword evidence="2" id="KW-1185">Reference proteome</keyword>
<organism evidence="1 2">
    <name type="scientific">Argiope bruennichi</name>
    <name type="common">Wasp spider</name>
    <name type="synonym">Aranea bruennichi</name>
    <dbReference type="NCBI Taxonomy" id="94029"/>
    <lineage>
        <taxon>Eukaryota</taxon>
        <taxon>Metazoa</taxon>
        <taxon>Ecdysozoa</taxon>
        <taxon>Arthropoda</taxon>
        <taxon>Chelicerata</taxon>
        <taxon>Arachnida</taxon>
        <taxon>Araneae</taxon>
        <taxon>Araneomorphae</taxon>
        <taxon>Entelegynae</taxon>
        <taxon>Araneoidea</taxon>
        <taxon>Araneidae</taxon>
        <taxon>Argiope</taxon>
    </lineage>
</organism>
<accession>A0A8T0FQI3</accession>
<dbReference type="EMBL" id="JABXBU010000003">
    <property type="protein sequence ID" value="KAF8792605.1"/>
    <property type="molecule type" value="Genomic_DNA"/>
</dbReference>
<dbReference type="Proteomes" id="UP000807504">
    <property type="component" value="Unassembled WGS sequence"/>
</dbReference>